<dbReference type="Pfam" id="PF03703">
    <property type="entry name" value="bPH_2"/>
    <property type="match status" value="1"/>
</dbReference>
<dbReference type="InterPro" id="IPR005182">
    <property type="entry name" value="YdbS-like_PH"/>
</dbReference>
<sequence length="145" mass="16797">MADVNQNSFAAGLNDDTVIFKERKRWLFLGLPWTFTKYTIKPAFITLNQGFFNSMEDDCYMYKIQDVKMNRSLLEKIFGLSTIVCYSGDVTNPELVLKHIRHGQEIKNYILKTSEEARIKRRTIHTQDIGAHNIDLDGDGMPDNF</sequence>
<dbReference type="EMBL" id="PDYG01000123">
    <property type="protein sequence ID" value="PHU36770.1"/>
    <property type="molecule type" value="Genomic_DNA"/>
</dbReference>
<name>A0A2G3E0V2_9FIRM</name>
<feature type="domain" description="YdbS-like PH" evidence="1">
    <location>
        <begin position="33"/>
        <end position="110"/>
    </location>
</feature>
<gene>
    <name evidence="2" type="ORF">CSX02_11400</name>
</gene>
<evidence type="ECO:0000313" key="3">
    <source>
        <dbReference type="Proteomes" id="UP000224563"/>
    </source>
</evidence>
<evidence type="ECO:0000313" key="2">
    <source>
        <dbReference type="EMBL" id="PHU36770.1"/>
    </source>
</evidence>
<reference evidence="2 3" key="2">
    <citation type="submission" date="2017-10" db="EMBL/GenBank/DDBJ databases">
        <authorList>
            <person name="Banno H."/>
            <person name="Chua N.-H."/>
        </authorList>
    </citation>
    <scope>NUCLEOTIDE SEQUENCE [LARGE SCALE GENOMIC DNA]</scope>
    <source>
        <strain evidence="2 3">JK623</strain>
    </source>
</reference>
<reference evidence="2 3" key="1">
    <citation type="submission" date="2017-10" db="EMBL/GenBank/DDBJ databases">
        <title>Resolving the taxonomy of Roseburia spp., Eubacterium rectale and Agathobacter spp. through phylogenomic analysis.</title>
        <authorList>
            <person name="Sheridan P.O."/>
            <person name="Walker A.W."/>
            <person name="Duncan S.H."/>
            <person name="Scott K.P."/>
            <person name="Toole P.W.O."/>
            <person name="Luis P."/>
            <person name="Flint H.J."/>
        </authorList>
    </citation>
    <scope>NUCLEOTIDE SEQUENCE [LARGE SCALE GENOMIC DNA]</scope>
    <source>
        <strain evidence="2 3">JK623</strain>
    </source>
</reference>
<organism evidence="2 3">
    <name type="scientific">Agathobacter ruminis</name>
    <dbReference type="NCBI Taxonomy" id="1712665"/>
    <lineage>
        <taxon>Bacteria</taxon>
        <taxon>Bacillati</taxon>
        <taxon>Bacillota</taxon>
        <taxon>Clostridia</taxon>
        <taxon>Lachnospirales</taxon>
        <taxon>Lachnospiraceae</taxon>
        <taxon>Agathobacter</taxon>
    </lineage>
</organism>
<dbReference type="Proteomes" id="UP000224563">
    <property type="component" value="Unassembled WGS sequence"/>
</dbReference>
<accession>A0A2G3E0V2</accession>
<keyword evidence="3" id="KW-1185">Reference proteome</keyword>
<comment type="caution">
    <text evidence="2">The sequence shown here is derived from an EMBL/GenBank/DDBJ whole genome shotgun (WGS) entry which is preliminary data.</text>
</comment>
<proteinExistence type="predicted"/>
<evidence type="ECO:0000259" key="1">
    <source>
        <dbReference type="Pfam" id="PF03703"/>
    </source>
</evidence>
<dbReference type="AlphaFoldDB" id="A0A2G3E0V2"/>
<dbReference type="RefSeq" id="WP_099386757.1">
    <property type="nucleotide sequence ID" value="NZ_JANSWH010000061.1"/>
</dbReference>
<protein>
    <recommendedName>
        <fullName evidence="1">YdbS-like PH domain-containing protein</fullName>
    </recommendedName>
</protein>